<organism evidence="2 3">
    <name type="scientific">Paenibacillus cremeus</name>
    <dbReference type="NCBI Taxonomy" id="2163881"/>
    <lineage>
        <taxon>Bacteria</taxon>
        <taxon>Bacillati</taxon>
        <taxon>Bacillota</taxon>
        <taxon>Bacilli</taxon>
        <taxon>Bacillales</taxon>
        <taxon>Paenibacillaceae</taxon>
        <taxon>Paenibacillus</taxon>
    </lineage>
</organism>
<sequence>MKKLNRPVLTAAIATAITFGGSFAGLLPNAYADEAPAAAASSSSSSETSTPATVTDPQALANSLQINLYLDRLATFTDIAANIDSDSGQSTALDAVASGQTLEQFAMSTGAFTGVSDYLNKLEALTNENVDFELNTGNLTADQANAIKSYTDGVIAKAVVSTTYVEQ</sequence>
<comment type="caution">
    <text evidence="2">The sequence shown here is derived from an EMBL/GenBank/DDBJ whole genome shotgun (WGS) entry which is preliminary data.</text>
</comment>
<evidence type="ECO:0000313" key="2">
    <source>
        <dbReference type="EMBL" id="TVY11085.1"/>
    </source>
</evidence>
<feature type="signal peptide" evidence="1">
    <location>
        <begin position="1"/>
        <end position="24"/>
    </location>
</feature>
<proteinExistence type="predicted"/>
<dbReference type="Proteomes" id="UP000317036">
    <property type="component" value="Unassembled WGS sequence"/>
</dbReference>
<accession>A0A559KG37</accession>
<protein>
    <submittedName>
        <fullName evidence="2">Uncharacterized protein</fullName>
    </submittedName>
</protein>
<evidence type="ECO:0000256" key="1">
    <source>
        <dbReference type="SAM" id="SignalP"/>
    </source>
</evidence>
<dbReference type="AlphaFoldDB" id="A0A559KG37"/>
<feature type="chain" id="PRO_5039005170" evidence="1">
    <location>
        <begin position="25"/>
        <end position="167"/>
    </location>
</feature>
<keyword evidence="3" id="KW-1185">Reference proteome</keyword>
<keyword evidence="1" id="KW-0732">Signal</keyword>
<dbReference type="RefSeq" id="WP_144843735.1">
    <property type="nucleotide sequence ID" value="NZ_VNJI01000004.1"/>
</dbReference>
<name>A0A559KG37_9BACL</name>
<evidence type="ECO:0000313" key="3">
    <source>
        <dbReference type="Proteomes" id="UP000317036"/>
    </source>
</evidence>
<gene>
    <name evidence="2" type="ORF">FPZ49_04355</name>
</gene>
<reference evidence="2 3" key="1">
    <citation type="submission" date="2019-07" db="EMBL/GenBank/DDBJ databases">
        <authorList>
            <person name="Kim J."/>
        </authorList>
    </citation>
    <scope>NUCLEOTIDE SEQUENCE [LARGE SCALE GENOMIC DNA]</scope>
    <source>
        <strain evidence="2 3">JC52</strain>
    </source>
</reference>
<dbReference type="EMBL" id="VNJI01000004">
    <property type="protein sequence ID" value="TVY11085.1"/>
    <property type="molecule type" value="Genomic_DNA"/>
</dbReference>